<dbReference type="InterPro" id="IPR001753">
    <property type="entry name" value="Enoyl-CoA_hydra/iso"/>
</dbReference>
<proteinExistence type="predicted"/>
<name>A0A381XCF9_9ZZZZ</name>
<dbReference type="Pfam" id="PF00378">
    <property type="entry name" value="ECH_1"/>
    <property type="match status" value="1"/>
</dbReference>
<accession>A0A381XCF9</accession>
<dbReference type="PANTHER" id="PTHR43459">
    <property type="entry name" value="ENOYL-COA HYDRATASE"/>
    <property type="match status" value="1"/>
</dbReference>
<evidence type="ECO:0000313" key="1">
    <source>
        <dbReference type="EMBL" id="SVA61933.1"/>
    </source>
</evidence>
<dbReference type="InterPro" id="IPR018376">
    <property type="entry name" value="Enoyl-CoA_hyd/isom_CS"/>
</dbReference>
<dbReference type="PANTHER" id="PTHR43459:SF1">
    <property type="entry name" value="EG:BACN32G11.4 PROTEIN"/>
    <property type="match status" value="1"/>
</dbReference>
<organism evidence="1">
    <name type="scientific">marine metagenome</name>
    <dbReference type="NCBI Taxonomy" id="408172"/>
    <lineage>
        <taxon>unclassified sequences</taxon>
        <taxon>metagenomes</taxon>
        <taxon>ecological metagenomes</taxon>
    </lineage>
</organism>
<sequence>MPYQYLLLEISDQVAVVTLNRPDQLNAINPQLHEEMMRVCRELREDDGVRVVIWTGTGRGFCSGIDLTTSRAPEDGRPRTQRIDEYNWVGLQAIEIYRNLNKPTIAAVNGVAAGAGMSLALACDMRVGSESTRFKSVFIERSLSPDSGLSYFLHRIVGSSRAFDLVYTSRFVEADEAYRIGLLDRLAPAESLLDDTKELARQIAFWPPVAMQMSKRVLQHGMECDLEEALRYETHGIAFARRAPHDVEEASASFREKRPPNFTGE</sequence>
<dbReference type="AlphaFoldDB" id="A0A381XCF9"/>
<dbReference type="GO" id="GO:0003824">
    <property type="term" value="F:catalytic activity"/>
    <property type="evidence" value="ECO:0007669"/>
    <property type="project" value="InterPro"/>
</dbReference>
<dbReference type="Gene3D" id="1.10.12.10">
    <property type="entry name" value="Lyase 2-enoyl-coa Hydratase, Chain A, domain 2"/>
    <property type="match status" value="1"/>
</dbReference>
<reference evidence="1" key="1">
    <citation type="submission" date="2018-05" db="EMBL/GenBank/DDBJ databases">
        <authorList>
            <person name="Lanie J.A."/>
            <person name="Ng W.-L."/>
            <person name="Kazmierczak K.M."/>
            <person name="Andrzejewski T.M."/>
            <person name="Davidsen T.M."/>
            <person name="Wayne K.J."/>
            <person name="Tettelin H."/>
            <person name="Glass J.I."/>
            <person name="Rusch D."/>
            <person name="Podicherti R."/>
            <person name="Tsui H.-C.T."/>
            <person name="Winkler M.E."/>
        </authorList>
    </citation>
    <scope>NUCLEOTIDE SEQUENCE</scope>
</reference>
<protein>
    <recommendedName>
        <fullName evidence="2">Enoyl-CoA hydratase</fullName>
    </recommendedName>
</protein>
<dbReference type="EMBL" id="UINC01014535">
    <property type="protein sequence ID" value="SVA61933.1"/>
    <property type="molecule type" value="Genomic_DNA"/>
</dbReference>
<dbReference type="InterPro" id="IPR029045">
    <property type="entry name" value="ClpP/crotonase-like_dom_sf"/>
</dbReference>
<gene>
    <name evidence="1" type="ORF">METZ01_LOCUS114787</name>
</gene>
<dbReference type="CDD" id="cd06558">
    <property type="entry name" value="crotonase-like"/>
    <property type="match status" value="1"/>
</dbReference>
<dbReference type="PROSITE" id="PS00166">
    <property type="entry name" value="ENOYL_COA_HYDRATASE"/>
    <property type="match status" value="1"/>
</dbReference>
<evidence type="ECO:0008006" key="2">
    <source>
        <dbReference type="Google" id="ProtNLM"/>
    </source>
</evidence>
<dbReference type="SUPFAM" id="SSF52096">
    <property type="entry name" value="ClpP/crotonase"/>
    <property type="match status" value="1"/>
</dbReference>
<dbReference type="Gene3D" id="3.90.226.10">
    <property type="entry name" value="2-enoyl-CoA Hydratase, Chain A, domain 1"/>
    <property type="match status" value="1"/>
</dbReference>
<dbReference type="InterPro" id="IPR014748">
    <property type="entry name" value="Enoyl-CoA_hydra_C"/>
</dbReference>